<dbReference type="EMBL" id="JACXVP010000009">
    <property type="protein sequence ID" value="KAG5585083.1"/>
    <property type="molecule type" value="Genomic_DNA"/>
</dbReference>
<protein>
    <submittedName>
        <fullName evidence="1">Uncharacterized protein</fullName>
    </submittedName>
</protein>
<evidence type="ECO:0000313" key="1">
    <source>
        <dbReference type="EMBL" id="KAG5585083.1"/>
    </source>
</evidence>
<reference evidence="1 2" key="1">
    <citation type="submission" date="2020-09" db="EMBL/GenBank/DDBJ databases">
        <title>De no assembly of potato wild relative species, Solanum commersonii.</title>
        <authorList>
            <person name="Cho K."/>
        </authorList>
    </citation>
    <scope>NUCLEOTIDE SEQUENCE [LARGE SCALE GENOMIC DNA]</scope>
    <source>
        <strain evidence="1">LZ3.2</strain>
        <tissue evidence="1">Leaf</tissue>
    </source>
</reference>
<proteinExistence type="predicted"/>
<sequence>MKSNKRLMPNVSKRRMPKDNEGKRVKGILLIILNKVSEHDRVLEVIKKNIEVMKHMISSYSRLIQLLKNLTGHVMPHLHPPQSRGLPSEVLSNPKIVVWTLTLTEDPVKLNEVSDHSARHRVDRGAILMSLNRCELDVHVLILFSGVAGLTLRSRVEIRHVESFGELAEPLKGSPNIPTFPSILGCMCCWLL</sequence>
<dbReference type="Proteomes" id="UP000824120">
    <property type="component" value="Chromosome 9"/>
</dbReference>
<name>A0A9J5X9T8_SOLCO</name>
<accession>A0A9J5X9T8</accession>
<dbReference type="AlphaFoldDB" id="A0A9J5X9T8"/>
<keyword evidence="2" id="KW-1185">Reference proteome</keyword>
<comment type="caution">
    <text evidence="1">The sequence shown here is derived from an EMBL/GenBank/DDBJ whole genome shotgun (WGS) entry which is preliminary data.</text>
</comment>
<evidence type="ECO:0000313" key="2">
    <source>
        <dbReference type="Proteomes" id="UP000824120"/>
    </source>
</evidence>
<organism evidence="1 2">
    <name type="scientific">Solanum commersonii</name>
    <name type="common">Commerson's wild potato</name>
    <name type="synonym">Commerson's nightshade</name>
    <dbReference type="NCBI Taxonomy" id="4109"/>
    <lineage>
        <taxon>Eukaryota</taxon>
        <taxon>Viridiplantae</taxon>
        <taxon>Streptophyta</taxon>
        <taxon>Embryophyta</taxon>
        <taxon>Tracheophyta</taxon>
        <taxon>Spermatophyta</taxon>
        <taxon>Magnoliopsida</taxon>
        <taxon>eudicotyledons</taxon>
        <taxon>Gunneridae</taxon>
        <taxon>Pentapetalae</taxon>
        <taxon>asterids</taxon>
        <taxon>lamiids</taxon>
        <taxon>Solanales</taxon>
        <taxon>Solanaceae</taxon>
        <taxon>Solanoideae</taxon>
        <taxon>Solaneae</taxon>
        <taxon>Solanum</taxon>
    </lineage>
</organism>
<gene>
    <name evidence="1" type="ORF">H5410_045517</name>
</gene>